<dbReference type="CDD" id="cd04433">
    <property type="entry name" value="AFD_class_I"/>
    <property type="match status" value="1"/>
</dbReference>
<dbReference type="Gene3D" id="3.40.50.12780">
    <property type="entry name" value="N-terminal domain of ligase-like"/>
    <property type="match status" value="1"/>
</dbReference>
<evidence type="ECO:0000313" key="5">
    <source>
        <dbReference type="EMBL" id="MDR7084825.1"/>
    </source>
</evidence>
<organism evidence="5 6">
    <name type="scientific">Arthrobacter ginsengisoli</name>
    <dbReference type="NCBI Taxonomy" id="1356565"/>
    <lineage>
        <taxon>Bacteria</taxon>
        <taxon>Bacillati</taxon>
        <taxon>Actinomycetota</taxon>
        <taxon>Actinomycetes</taxon>
        <taxon>Micrococcales</taxon>
        <taxon>Micrococcaceae</taxon>
        <taxon>Arthrobacter</taxon>
    </lineage>
</organism>
<gene>
    <name evidence="5" type="ORF">J2X01_004142</name>
</gene>
<keyword evidence="6" id="KW-1185">Reference proteome</keyword>
<reference evidence="5 6" key="1">
    <citation type="submission" date="2023-07" db="EMBL/GenBank/DDBJ databases">
        <title>Sorghum-associated microbial communities from plants grown in Nebraska, USA.</title>
        <authorList>
            <person name="Schachtman D."/>
        </authorList>
    </citation>
    <scope>NUCLEOTIDE SEQUENCE [LARGE SCALE GENOMIC DNA]</scope>
    <source>
        <strain evidence="5 6">BE167</strain>
    </source>
</reference>
<evidence type="ECO:0000313" key="6">
    <source>
        <dbReference type="Proteomes" id="UP001252243"/>
    </source>
</evidence>
<feature type="domain" description="AMP-dependent synthetase/ligase" evidence="3">
    <location>
        <begin position="2"/>
        <end position="307"/>
    </location>
</feature>
<dbReference type="InterPro" id="IPR045851">
    <property type="entry name" value="AMP-bd_C_sf"/>
</dbReference>
<evidence type="ECO:0000259" key="4">
    <source>
        <dbReference type="Pfam" id="PF13193"/>
    </source>
</evidence>
<dbReference type="InterPro" id="IPR000873">
    <property type="entry name" value="AMP-dep_synth/lig_dom"/>
</dbReference>
<dbReference type="PANTHER" id="PTHR24096">
    <property type="entry name" value="LONG-CHAIN-FATTY-ACID--COA LIGASE"/>
    <property type="match status" value="1"/>
</dbReference>
<dbReference type="Gene3D" id="3.30.300.30">
    <property type="match status" value="1"/>
</dbReference>
<dbReference type="Pfam" id="PF00501">
    <property type="entry name" value="AMP-binding"/>
    <property type="match status" value="1"/>
</dbReference>
<dbReference type="SUPFAM" id="SSF56801">
    <property type="entry name" value="Acetyl-CoA synthetase-like"/>
    <property type="match status" value="1"/>
</dbReference>
<dbReference type="InterPro" id="IPR025110">
    <property type="entry name" value="AMP-bd_C"/>
</dbReference>
<comment type="caution">
    <text evidence="5">The sequence shown here is derived from an EMBL/GenBank/DDBJ whole genome shotgun (WGS) entry which is preliminary data.</text>
</comment>
<evidence type="ECO:0000256" key="1">
    <source>
        <dbReference type="ARBA" id="ARBA00006432"/>
    </source>
</evidence>
<dbReference type="PROSITE" id="PS00455">
    <property type="entry name" value="AMP_BINDING"/>
    <property type="match status" value="1"/>
</dbReference>
<proteinExistence type="inferred from homology"/>
<dbReference type="InterPro" id="IPR020845">
    <property type="entry name" value="AMP-binding_CS"/>
</dbReference>
<comment type="similarity">
    <text evidence="1">Belongs to the ATP-dependent AMP-binding enzyme family.</text>
</comment>
<accession>A0ABU1UI69</accession>
<dbReference type="EC" id="6.2.1.3" evidence="5"/>
<protein>
    <submittedName>
        <fullName evidence="5">Long-chain acyl-CoA synthetase</fullName>
        <ecNumber evidence="5">6.2.1.3</ecNumber>
    </submittedName>
</protein>
<dbReference type="PANTHER" id="PTHR24096:SF149">
    <property type="entry name" value="AMP-BINDING DOMAIN-CONTAINING PROTEIN-RELATED"/>
    <property type="match status" value="1"/>
</dbReference>
<evidence type="ECO:0000256" key="2">
    <source>
        <dbReference type="ARBA" id="ARBA00022598"/>
    </source>
</evidence>
<sequence length="463" mass="49231">MAVHLPNSPELVVTLLASWKAGLVPVVMSGLYNQAEVRKCLDQVRPAVVISTAGMAFGSEAREVATAAVAQITAANEGAGRSYPAAVMSSPAVETEDEGIVLFTGGTSGDPKAVSLTHAGTYTSMSNLVRAQKGRQGPLPTAGPEMPPNLLALPLFHGGGFQSMLVAFHLGRSALLIERFSVDRIARLVPEYSVDNLFLLPTMIYDLVRTEPAPDLSSVRRVLVAGQRLDPMLQKDFETKYHVMVLTNYGSTELGHVAGWTGPDLKAGLWRPGAVGRVYDGVTLEIRDGLGNALPAGTPGEIWVKSTRALGYVGADATTAGDLLADGWIRSGDMGYLDENRVLFLVGRSRELIKTGGFQVWPGELEQVVRSVSGVADVAVVGLPDPRLGEIPVAVVVPKEPYAGPEALEAAVIAHCREKLAHFKSIRKVLVVDSLPRSEVGKIRRDVVEATVRDSFGAAVEAS</sequence>
<evidence type="ECO:0000259" key="3">
    <source>
        <dbReference type="Pfam" id="PF00501"/>
    </source>
</evidence>
<dbReference type="GO" id="GO:0004467">
    <property type="term" value="F:long-chain fatty acid-CoA ligase activity"/>
    <property type="evidence" value="ECO:0007669"/>
    <property type="project" value="UniProtKB-EC"/>
</dbReference>
<keyword evidence="2 5" id="KW-0436">Ligase</keyword>
<dbReference type="Pfam" id="PF13193">
    <property type="entry name" value="AMP-binding_C"/>
    <property type="match status" value="1"/>
</dbReference>
<dbReference type="EMBL" id="JAVDVQ010000033">
    <property type="protein sequence ID" value="MDR7084825.1"/>
    <property type="molecule type" value="Genomic_DNA"/>
</dbReference>
<feature type="domain" description="AMP-binding enzyme C-terminal" evidence="4">
    <location>
        <begin position="364"/>
        <end position="442"/>
    </location>
</feature>
<dbReference type="InterPro" id="IPR042099">
    <property type="entry name" value="ANL_N_sf"/>
</dbReference>
<dbReference type="Proteomes" id="UP001252243">
    <property type="component" value="Unassembled WGS sequence"/>
</dbReference>
<name>A0ABU1UI69_9MICC</name>